<reference evidence="2 3" key="1">
    <citation type="submission" date="2017-01" db="EMBL/GenBank/DDBJ databases">
        <title>Genome sequencing of Rhodoferax fermentans JCM 7819.</title>
        <authorList>
            <person name="Kim Y.J."/>
            <person name="Farh M.E.-A."/>
            <person name="Yang D.-C."/>
        </authorList>
    </citation>
    <scope>NUCLEOTIDE SEQUENCE [LARGE SCALE GENOMIC DNA]</scope>
    <source>
        <strain evidence="2 3">JCM 7819</strain>
    </source>
</reference>
<dbReference type="STRING" id="28066.RF819_14385"/>
<comment type="caution">
    <text evidence="2">The sequence shown here is derived from an EMBL/GenBank/DDBJ whole genome shotgun (WGS) entry which is preliminary data.</text>
</comment>
<dbReference type="InterPro" id="IPR012334">
    <property type="entry name" value="Pectin_lyas_fold"/>
</dbReference>
<dbReference type="AlphaFoldDB" id="A0A1T1AUG3"/>
<dbReference type="PANTHER" id="PTHR36453">
    <property type="entry name" value="SECRETED PROTEIN-RELATED"/>
    <property type="match status" value="1"/>
</dbReference>
<dbReference type="InterPro" id="IPR006626">
    <property type="entry name" value="PbH1"/>
</dbReference>
<accession>A0A1T1AUG3</accession>
<proteinExistence type="predicted"/>
<evidence type="ECO:0000313" key="2">
    <source>
        <dbReference type="EMBL" id="OOV07749.1"/>
    </source>
</evidence>
<dbReference type="Gene3D" id="2.160.20.10">
    <property type="entry name" value="Single-stranded right-handed beta-helix, Pectin lyase-like"/>
    <property type="match status" value="1"/>
</dbReference>
<dbReference type="InterPro" id="IPR011050">
    <property type="entry name" value="Pectin_lyase_fold/virulence"/>
</dbReference>
<dbReference type="EMBL" id="MTJN01000002">
    <property type="protein sequence ID" value="OOV07749.1"/>
    <property type="molecule type" value="Genomic_DNA"/>
</dbReference>
<feature type="domain" description="Right handed beta helix" evidence="1">
    <location>
        <begin position="42"/>
        <end position="120"/>
    </location>
</feature>
<dbReference type="SMART" id="SM00710">
    <property type="entry name" value="PbH1"/>
    <property type="match status" value="6"/>
</dbReference>
<sequence>MVELDSPGEWYVDRGAAKLFYLPGSSFTGKDTELSIAAQLLNIRDSEQVTVKGLIFEKTTGDAVHVSRSSGIVFADLVIRLTGNRGLVIADSADSGIRNSLIEDNGEGGVYLSGGNRTTLRAAGNFVDACIIRRYSRLVKTYRYAVEFDGVGQRVKGSTISDAPHAAIFFKGNDHVISNNEIFNVVRETGDSGAIYVGRDYTVQGTVIENNFLHDITAQSKELDVKGVYVDDQASGITIRGNIFARVQQPVFLGGGRDNVVEKNLFFQSSPALHLDARGLTSQRPATLDPNGTLQRGLDAVPYRDSVYKMRFPNLAKIREDDLGAPKYNVFRNNTIIEGQMANVLVSARSGIEILNNKEVGVSIFEKSMPDYLRVTREDFRTKEY</sequence>
<name>A0A1T1AUG3_RHOFE</name>
<keyword evidence="3" id="KW-1185">Reference proteome</keyword>
<evidence type="ECO:0000259" key="1">
    <source>
        <dbReference type="Pfam" id="PF13229"/>
    </source>
</evidence>
<dbReference type="Proteomes" id="UP000190750">
    <property type="component" value="Unassembled WGS sequence"/>
</dbReference>
<dbReference type="InterPro" id="IPR039448">
    <property type="entry name" value="Beta_helix"/>
</dbReference>
<dbReference type="Pfam" id="PF13229">
    <property type="entry name" value="Beta_helix"/>
    <property type="match status" value="2"/>
</dbReference>
<protein>
    <recommendedName>
        <fullName evidence="1">Right handed beta helix domain-containing protein</fullName>
    </recommendedName>
</protein>
<gene>
    <name evidence="2" type="ORF">RF819_14385</name>
</gene>
<evidence type="ECO:0000313" key="3">
    <source>
        <dbReference type="Proteomes" id="UP000190750"/>
    </source>
</evidence>
<organism evidence="2 3">
    <name type="scientific">Rhodoferax fermentans</name>
    <dbReference type="NCBI Taxonomy" id="28066"/>
    <lineage>
        <taxon>Bacteria</taxon>
        <taxon>Pseudomonadati</taxon>
        <taxon>Pseudomonadota</taxon>
        <taxon>Betaproteobacteria</taxon>
        <taxon>Burkholderiales</taxon>
        <taxon>Comamonadaceae</taxon>
        <taxon>Rhodoferax</taxon>
    </lineage>
</organism>
<dbReference type="SUPFAM" id="SSF51126">
    <property type="entry name" value="Pectin lyase-like"/>
    <property type="match status" value="1"/>
</dbReference>
<feature type="domain" description="Right handed beta helix" evidence="1">
    <location>
        <begin position="145"/>
        <end position="268"/>
    </location>
</feature>
<dbReference type="PANTHER" id="PTHR36453:SF1">
    <property type="entry name" value="RIGHT HANDED BETA HELIX DOMAIN-CONTAINING PROTEIN"/>
    <property type="match status" value="1"/>
</dbReference>